<keyword evidence="1" id="KW-0418">Kinase</keyword>
<protein>
    <submittedName>
        <fullName evidence="1">Streptomycin 6-kinase</fullName>
        <ecNumber evidence="1">2.7.1.72</ecNumber>
    </submittedName>
</protein>
<accession>A0A077LVB2</accession>
<evidence type="ECO:0000313" key="2">
    <source>
        <dbReference type="Proteomes" id="UP000035721"/>
    </source>
</evidence>
<name>A0A077LVB2_9MICO</name>
<dbReference type="GO" id="GO:0050300">
    <property type="term" value="F:aminoglycoside 6-kinase activity"/>
    <property type="evidence" value="ECO:0007669"/>
    <property type="project" value="UniProtKB-EC"/>
</dbReference>
<dbReference type="InterPro" id="IPR006748">
    <property type="entry name" value="NH2Glyco/OHUrea_AB-resist_kin"/>
</dbReference>
<comment type="caution">
    <text evidence="1">The sequence shown here is derived from an EMBL/GenBank/DDBJ whole genome shotgun (WGS) entry which is preliminary data.</text>
</comment>
<dbReference type="SUPFAM" id="SSF56112">
    <property type="entry name" value="Protein kinase-like (PK-like)"/>
    <property type="match status" value="1"/>
</dbReference>
<dbReference type="STRING" id="1194083.BN12_2320002"/>
<dbReference type="AlphaFoldDB" id="A0A077LVB2"/>
<dbReference type="Pfam" id="PF04655">
    <property type="entry name" value="APH_6_hur"/>
    <property type="match status" value="1"/>
</dbReference>
<reference evidence="1 2" key="1">
    <citation type="journal article" date="2013" name="ISME J.">
        <title>A metabolic model for members of the genus Tetrasphaera involved in enhanced biological phosphorus removal.</title>
        <authorList>
            <person name="Kristiansen R."/>
            <person name="Nguyen H.T.T."/>
            <person name="Saunders A.M."/>
            <person name="Nielsen J.L."/>
            <person name="Wimmer R."/>
            <person name="Le V.Q."/>
            <person name="McIlroy S.J."/>
            <person name="Petrovski S."/>
            <person name="Seviour R.J."/>
            <person name="Calteau A."/>
            <person name="Nielsen K.L."/>
            <person name="Nielsen P.H."/>
        </authorList>
    </citation>
    <scope>NUCLEOTIDE SEQUENCE [LARGE SCALE GENOMIC DNA]</scope>
    <source>
        <strain evidence="1 2">T1-X7</strain>
    </source>
</reference>
<sequence length="302" mass="33059">MSRPDLVPRALVDRVRDLPAEGGPDGATWLRTLPALLEEVLQEWSLTPAGEPMSGWTAVVVPVDRDGERLVCKVAWPHEDGAGEHLALRHWAGDGAVRLHAADPARGALLLERVDASRDLTELWDEEACEIIGGLLARLHVPAPANLRRLSDVVAGQLEEMRARPDLLPRRLVARAAALLADLSSDPACDATLLHTDLHFENVLAAEREPWLAIDPKPLGGHPGYELQPVLRNRVEELGTGSSFRWSVRRRVEVTCEAAGIDEQVARLWTVVASTVQAFWAARDGDTDRVGLHIALVKALED</sequence>
<evidence type="ECO:0000313" key="1">
    <source>
        <dbReference type="EMBL" id="CCH77873.1"/>
    </source>
</evidence>
<gene>
    <name evidence="1" type="primary">sph</name>
    <name evidence="1" type="ORF">BN12_2320002</name>
</gene>
<dbReference type="Proteomes" id="UP000035721">
    <property type="component" value="Unassembled WGS sequence"/>
</dbReference>
<dbReference type="EC" id="2.7.1.72" evidence="1"/>
<dbReference type="EMBL" id="CAJB01000149">
    <property type="protein sequence ID" value="CCH77873.1"/>
    <property type="molecule type" value="Genomic_DNA"/>
</dbReference>
<dbReference type="Gene3D" id="3.90.1200.10">
    <property type="match status" value="1"/>
</dbReference>
<proteinExistence type="predicted"/>
<dbReference type="RefSeq" id="WP_053080088.1">
    <property type="nucleotide sequence ID" value="NZ_HF570958.1"/>
</dbReference>
<dbReference type="OrthoDB" id="3638028at2"/>
<dbReference type="GO" id="GO:0019748">
    <property type="term" value="P:secondary metabolic process"/>
    <property type="evidence" value="ECO:0007669"/>
    <property type="project" value="InterPro"/>
</dbReference>
<organism evidence="1 2">
    <name type="scientific">Nostocoides japonicum T1-X7</name>
    <dbReference type="NCBI Taxonomy" id="1194083"/>
    <lineage>
        <taxon>Bacteria</taxon>
        <taxon>Bacillati</taxon>
        <taxon>Actinomycetota</taxon>
        <taxon>Actinomycetes</taxon>
        <taxon>Micrococcales</taxon>
        <taxon>Intrasporangiaceae</taxon>
        <taxon>Nostocoides</taxon>
    </lineage>
</organism>
<dbReference type="InterPro" id="IPR011009">
    <property type="entry name" value="Kinase-like_dom_sf"/>
</dbReference>
<keyword evidence="1" id="KW-0808">Transferase</keyword>
<keyword evidence="2" id="KW-1185">Reference proteome</keyword>